<protein>
    <submittedName>
        <fullName evidence="1">Rv0623 family protein transcription factor</fullName>
    </submittedName>
</protein>
<sequence length="79" mass="8607">MPLQIANPEVVRKVDELAKATGLSKTAAVGRAVDRMLSELGGDARQADRLSALLAQLDRIPERADAYDPLSWDEHGLPR</sequence>
<organism evidence="1 2">
    <name type="scientific">Thioalkalivibrio nitratireducens (strain DSM 14787 / UNIQEM 213 / ALEN2)</name>
    <dbReference type="NCBI Taxonomy" id="1255043"/>
    <lineage>
        <taxon>Bacteria</taxon>
        <taxon>Pseudomonadati</taxon>
        <taxon>Pseudomonadota</taxon>
        <taxon>Gammaproteobacteria</taxon>
        <taxon>Chromatiales</taxon>
        <taxon>Ectothiorhodospiraceae</taxon>
        <taxon>Thioalkalivibrio</taxon>
    </lineage>
</organism>
<keyword evidence="2" id="KW-1185">Reference proteome</keyword>
<name>L0E2P5_THIND</name>
<dbReference type="Proteomes" id="UP000010809">
    <property type="component" value="Chromosome"/>
</dbReference>
<dbReference type="STRING" id="1255043.TVNIR_3856"/>
<dbReference type="KEGG" id="tni:TVNIR_3856"/>
<evidence type="ECO:0000313" key="2">
    <source>
        <dbReference type="Proteomes" id="UP000010809"/>
    </source>
</evidence>
<dbReference type="Pfam" id="PF07704">
    <property type="entry name" value="PSK_trans_fac"/>
    <property type="match status" value="1"/>
</dbReference>
<dbReference type="AlphaFoldDB" id="L0E2P5"/>
<dbReference type="OrthoDB" id="5771709at2"/>
<dbReference type="eggNOG" id="COG4423">
    <property type="taxonomic scope" value="Bacteria"/>
</dbReference>
<evidence type="ECO:0000313" key="1">
    <source>
        <dbReference type="EMBL" id="AGA35480.1"/>
    </source>
</evidence>
<dbReference type="EMBL" id="CP003989">
    <property type="protein sequence ID" value="AGA35480.1"/>
    <property type="molecule type" value="Genomic_DNA"/>
</dbReference>
<dbReference type="RefSeq" id="WP_015260572.1">
    <property type="nucleotide sequence ID" value="NC_019902.2"/>
</dbReference>
<dbReference type="PATRIC" id="fig|1255043.3.peg.3891"/>
<proteinExistence type="predicted"/>
<dbReference type="InterPro" id="IPR011660">
    <property type="entry name" value="VapB-like"/>
</dbReference>
<accession>L0E2P5</accession>
<gene>
    <name evidence="1" type="ordered locus">TVNIR_3856</name>
</gene>
<dbReference type="HOGENOM" id="CLU_2653381_0_0_6"/>
<reference evidence="1" key="1">
    <citation type="submission" date="2015-12" db="EMBL/GenBank/DDBJ databases">
        <authorList>
            <person name="Tikhonova T.V."/>
            <person name="Pavlov A.R."/>
            <person name="Beletsky A.V."/>
            <person name="Mardanov A.V."/>
            <person name="Sorokin D.Y."/>
            <person name="Ravin N.V."/>
            <person name="Popov V.O."/>
        </authorList>
    </citation>
    <scope>NUCLEOTIDE SEQUENCE</scope>
    <source>
        <strain evidence="1">DSM 14787</strain>
    </source>
</reference>